<gene>
    <name evidence="2" type="ORF">FB45DRAFT_1037916</name>
</gene>
<feature type="compositionally biased region" description="Polar residues" evidence="1">
    <location>
        <begin position="1"/>
        <end position="13"/>
    </location>
</feature>
<keyword evidence="3" id="KW-1185">Reference proteome</keyword>
<evidence type="ECO:0000313" key="2">
    <source>
        <dbReference type="EMBL" id="KAJ7610341.1"/>
    </source>
</evidence>
<feature type="region of interest" description="Disordered" evidence="1">
    <location>
        <begin position="1"/>
        <end position="27"/>
    </location>
</feature>
<dbReference type="AlphaFoldDB" id="A0AAD7FBD8"/>
<protein>
    <submittedName>
        <fullName evidence="2">Uncharacterized protein</fullName>
    </submittedName>
</protein>
<sequence length="111" mass="12978">MATSSDQPTTLTSAMDEEEQKPVGEERVAELRRIQKDLLKKWDISPDDRQIFVDTWLKEHNFNLDDELYRPQKEAYEEWRQSLTEAEYAAISEISEEDAAACCLEAEKHGW</sequence>
<accession>A0AAD7FBD8</accession>
<organism evidence="2 3">
    <name type="scientific">Roridomyces roridus</name>
    <dbReference type="NCBI Taxonomy" id="1738132"/>
    <lineage>
        <taxon>Eukaryota</taxon>
        <taxon>Fungi</taxon>
        <taxon>Dikarya</taxon>
        <taxon>Basidiomycota</taxon>
        <taxon>Agaricomycotina</taxon>
        <taxon>Agaricomycetes</taxon>
        <taxon>Agaricomycetidae</taxon>
        <taxon>Agaricales</taxon>
        <taxon>Marasmiineae</taxon>
        <taxon>Mycenaceae</taxon>
        <taxon>Roridomyces</taxon>
    </lineage>
</organism>
<name>A0AAD7FBD8_9AGAR</name>
<dbReference type="Proteomes" id="UP001221142">
    <property type="component" value="Unassembled WGS sequence"/>
</dbReference>
<proteinExistence type="predicted"/>
<evidence type="ECO:0000256" key="1">
    <source>
        <dbReference type="SAM" id="MobiDB-lite"/>
    </source>
</evidence>
<reference evidence="2" key="1">
    <citation type="submission" date="2023-03" db="EMBL/GenBank/DDBJ databases">
        <title>Massive genome expansion in bonnet fungi (Mycena s.s.) driven by repeated elements and novel gene families across ecological guilds.</title>
        <authorList>
            <consortium name="Lawrence Berkeley National Laboratory"/>
            <person name="Harder C.B."/>
            <person name="Miyauchi S."/>
            <person name="Viragh M."/>
            <person name="Kuo A."/>
            <person name="Thoen E."/>
            <person name="Andreopoulos B."/>
            <person name="Lu D."/>
            <person name="Skrede I."/>
            <person name="Drula E."/>
            <person name="Henrissat B."/>
            <person name="Morin E."/>
            <person name="Kohler A."/>
            <person name="Barry K."/>
            <person name="LaButti K."/>
            <person name="Morin E."/>
            <person name="Salamov A."/>
            <person name="Lipzen A."/>
            <person name="Mereny Z."/>
            <person name="Hegedus B."/>
            <person name="Baldrian P."/>
            <person name="Stursova M."/>
            <person name="Weitz H."/>
            <person name="Taylor A."/>
            <person name="Grigoriev I.V."/>
            <person name="Nagy L.G."/>
            <person name="Martin F."/>
            <person name="Kauserud H."/>
        </authorList>
    </citation>
    <scope>NUCLEOTIDE SEQUENCE</scope>
    <source>
        <strain evidence="2">9284</strain>
    </source>
</reference>
<dbReference type="EMBL" id="JARKIF010000035">
    <property type="protein sequence ID" value="KAJ7610341.1"/>
    <property type="molecule type" value="Genomic_DNA"/>
</dbReference>
<comment type="caution">
    <text evidence="2">The sequence shown here is derived from an EMBL/GenBank/DDBJ whole genome shotgun (WGS) entry which is preliminary data.</text>
</comment>
<evidence type="ECO:0000313" key="3">
    <source>
        <dbReference type="Proteomes" id="UP001221142"/>
    </source>
</evidence>